<accession>A0A8S3E8R8</accession>
<evidence type="ECO:0000313" key="2">
    <source>
        <dbReference type="Proteomes" id="UP000681967"/>
    </source>
</evidence>
<organism evidence="1 2">
    <name type="scientific">Rotaria magnacalcarata</name>
    <dbReference type="NCBI Taxonomy" id="392030"/>
    <lineage>
        <taxon>Eukaryota</taxon>
        <taxon>Metazoa</taxon>
        <taxon>Spiralia</taxon>
        <taxon>Gnathifera</taxon>
        <taxon>Rotifera</taxon>
        <taxon>Eurotatoria</taxon>
        <taxon>Bdelloidea</taxon>
        <taxon>Philodinida</taxon>
        <taxon>Philodinidae</taxon>
        <taxon>Rotaria</taxon>
    </lineage>
</organism>
<dbReference type="Proteomes" id="UP000681967">
    <property type="component" value="Unassembled WGS sequence"/>
</dbReference>
<evidence type="ECO:0000313" key="1">
    <source>
        <dbReference type="EMBL" id="CAF5038724.1"/>
    </source>
</evidence>
<name>A0A8S3E8R8_9BILA</name>
<reference evidence="1" key="1">
    <citation type="submission" date="2021-02" db="EMBL/GenBank/DDBJ databases">
        <authorList>
            <person name="Nowell W R."/>
        </authorList>
    </citation>
    <scope>NUCLEOTIDE SEQUENCE</scope>
</reference>
<dbReference type="AlphaFoldDB" id="A0A8S3E8R8"/>
<protein>
    <submittedName>
        <fullName evidence="1">Uncharacterized protein</fullName>
    </submittedName>
</protein>
<sequence>MLCFAEVMGQYKKQPMATTSLVYEFDLPKDPLINPFYSSAIESLRSSNKQVIKMGRSASVIEVGGTEATHLAQRPTIDSTWENLIASGPTTVNLLAQ</sequence>
<proteinExistence type="predicted"/>
<comment type="caution">
    <text evidence="1">The sequence shown here is derived from an EMBL/GenBank/DDBJ whole genome shotgun (WGS) entry which is preliminary data.</text>
</comment>
<dbReference type="EMBL" id="CAJOBH010223509">
    <property type="protein sequence ID" value="CAF5038724.1"/>
    <property type="molecule type" value="Genomic_DNA"/>
</dbReference>
<feature type="non-terminal residue" evidence="1">
    <location>
        <position position="97"/>
    </location>
</feature>
<gene>
    <name evidence="1" type="ORF">BYL167_LOCUS56685</name>
</gene>